<evidence type="ECO:0000313" key="2">
    <source>
        <dbReference type="Proteomes" id="UP000331127"/>
    </source>
</evidence>
<proteinExistence type="predicted"/>
<evidence type="ECO:0000313" key="1">
    <source>
        <dbReference type="EMBL" id="GES15976.1"/>
    </source>
</evidence>
<comment type="caution">
    <text evidence="1">The sequence shown here is derived from an EMBL/GenBank/DDBJ whole genome shotgun (WGS) entry which is preliminary data.</text>
</comment>
<keyword evidence="2" id="KW-1185">Reference proteome</keyword>
<organism evidence="1 2">
    <name type="scientific">Acrocarpospora macrocephala</name>
    <dbReference type="NCBI Taxonomy" id="150177"/>
    <lineage>
        <taxon>Bacteria</taxon>
        <taxon>Bacillati</taxon>
        <taxon>Actinomycetota</taxon>
        <taxon>Actinomycetes</taxon>
        <taxon>Streptosporangiales</taxon>
        <taxon>Streptosporangiaceae</taxon>
        <taxon>Acrocarpospora</taxon>
    </lineage>
</organism>
<name>A0A5M3X5P9_9ACTN</name>
<gene>
    <name evidence="1" type="ORF">Amac_095740</name>
</gene>
<dbReference type="EMBL" id="BLAE01000088">
    <property type="protein sequence ID" value="GES15976.1"/>
    <property type="molecule type" value="Genomic_DNA"/>
</dbReference>
<reference evidence="1 2" key="1">
    <citation type="submission" date="2019-10" db="EMBL/GenBank/DDBJ databases">
        <title>Whole genome shotgun sequence of Acrocarpospora macrocephala NBRC 16266.</title>
        <authorList>
            <person name="Ichikawa N."/>
            <person name="Kimura A."/>
            <person name="Kitahashi Y."/>
            <person name="Komaki H."/>
            <person name="Oguchi A."/>
        </authorList>
    </citation>
    <scope>NUCLEOTIDE SEQUENCE [LARGE SCALE GENOMIC DNA]</scope>
    <source>
        <strain evidence="1 2">NBRC 16266</strain>
    </source>
</reference>
<dbReference type="RefSeq" id="WP_155361057.1">
    <property type="nucleotide sequence ID" value="NZ_BAAAHL010000050.1"/>
</dbReference>
<dbReference type="AlphaFoldDB" id="A0A5M3X5P9"/>
<sequence length="65" mass="7117">MSKFVHVLPTDDVIAHEGSPDCVCGPYTESIELRGAMAGQGPVAVLYRHYAVIPCRDWEASPEIM</sequence>
<accession>A0A5M3X5P9</accession>
<protein>
    <submittedName>
        <fullName evidence="1">Uncharacterized protein</fullName>
    </submittedName>
</protein>
<dbReference type="Proteomes" id="UP000331127">
    <property type="component" value="Unassembled WGS sequence"/>
</dbReference>
<dbReference type="OrthoDB" id="3541167at2"/>